<evidence type="ECO:0000256" key="8">
    <source>
        <dbReference type="ARBA" id="ARBA00037071"/>
    </source>
</evidence>
<gene>
    <name evidence="12" type="ORF">A2140_00145</name>
</gene>
<sequence>MKAAAGMVVTMHYTLTDDRGEVLDSSSGSDPLAYLHGAQNIIPGLERALEGTAAGHKAKVTVAPTEGYGEKDPAAVFEAPREHFPPDMELKPGVRVSADGPQGPISFLVVSVNDATATLDGNHPLAGQTLHFDVEIVNVRTATDEEKEHGHVHGEGGHHH</sequence>
<evidence type="ECO:0000256" key="5">
    <source>
        <dbReference type="ARBA" id="ARBA00023110"/>
    </source>
</evidence>
<accession>A0A1F6T926</accession>
<feature type="domain" description="PPIase FKBP-type" evidence="11">
    <location>
        <begin position="6"/>
        <end position="90"/>
    </location>
</feature>
<evidence type="ECO:0000256" key="6">
    <source>
        <dbReference type="ARBA" id="ARBA00023186"/>
    </source>
</evidence>
<dbReference type="GO" id="GO:0003755">
    <property type="term" value="F:peptidyl-prolyl cis-trans isomerase activity"/>
    <property type="evidence" value="ECO:0007669"/>
    <property type="project" value="UniProtKB-UniRule"/>
</dbReference>
<dbReference type="PANTHER" id="PTHR47861">
    <property type="entry name" value="FKBP-TYPE PEPTIDYL-PROLYL CIS-TRANS ISOMERASE SLYD"/>
    <property type="match status" value="1"/>
</dbReference>
<keyword evidence="6" id="KW-0143">Chaperone</keyword>
<comment type="caution">
    <text evidence="12">The sequence shown here is derived from an EMBL/GenBank/DDBJ whole genome shotgun (WGS) entry which is preliminary data.</text>
</comment>
<keyword evidence="4" id="KW-0963">Cytoplasm</keyword>
<dbReference type="PANTHER" id="PTHR47861:SF3">
    <property type="entry name" value="FKBP-TYPE PEPTIDYL-PROLYL CIS-TRANS ISOMERASE SLYD"/>
    <property type="match status" value="1"/>
</dbReference>
<evidence type="ECO:0000259" key="11">
    <source>
        <dbReference type="PROSITE" id="PS50059"/>
    </source>
</evidence>
<evidence type="ECO:0000256" key="1">
    <source>
        <dbReference type="ARBA" id="ARBA00000971"/>
    </source>
</evidence>
<dbReference type="Pfam" id="PF00254">
    <property type="entry name" value="FKBP_C"/>
    <property type="match status" value="1"/>
</dbReference>
<keyword evidence="7 9" id="KW-0413">Isomerase</keyword>
<dbReference type="Gene3D" id="3.10.50.40">
    <property type="match status" value="1"/>
</dbReference>
<evidence type="ECO:0000256" key="9">
    <source>
        <dbReference type="PROSITE-ProRule" id="PRU00277"/>
    </source>
</evidence>
<keyword evidence="5 9" id="KW-0697">Rotamase</keyword>
<dbReference type="PROSITE" id="PS50059">
    <property type="entry name" value="FKBP_PPIASE"/>
    <property type="match status" value="1"/>
</dbReference>
<reference evidence="12 13" key="1">
    <citation type="journal article" date="2016" name="Nat. Commun.">
        <title>Thousands of microbial genomes shed light on interconnected biogeochemical processes in an aquifer system.</title>
        <authorList>
            <person name="Anantharaman K."/>
            <person name="Brown C.T."/>
            <person name="Hug L.A."/>
            <person name="Sharon I."/>
            <person name="Castelle C.J."/>
            <person name="Probst A.J."/>
            <person name="Thomas B.C."/>
            <person name="Singh A."/>
            <person name="Wilkins M.J."/>
            <person name="Karaoz U."/>
            <person name="Brodie E.L."/>
            <person name="Williams K.H."/>
            <person name="Hubbard S.S."/>
            <person name="Banfield J.F."/>
        </authorList>
    </citation>
    <scope>NUCLEOTIDE SEQUENCE [LARGE SCALE GENOMIC DNA]</scope>
</reference>
<dbReference type="Proteomes" id="UP000178379">
    <property type="component" value="Unassembled WGS sequence"/>
</dbReference>
<evidence type="ECO:0000256" key="2">
    <source>
        <dbReference type="ARBA" id="ARBA00004496"/>
    </source>
</evidence>
<dbReference type="GO" id="GO:0042026">
    <property type="term" value="P:protein refolding"/>
    <property type="evidence" value="ECO:0007669"/>
    <property type="project" value="UniProtKB-ARBA"/>
</dbReference>
<dbReference type="GO" id="GO:0005737">
    <property type="term" value="C:cytoplasm"/>
    <property type="evidence" value="ECO:0007669"/>
    <property type="project" value="UniProtKB-SubCell"/>
</dbReference>
<proteinExistence type="inferred from homology"/>
<comment type="function">
    <text evidence="8">Also involved in hydrogenase metallocenter assembly, probably by participating in the nickel insertion step. This function in hydrogenase biosynthesis requires chaperone activity and the presence of the metal-binding domain, but not PPIase activity.</text>
</comment>
<comment type="similarity">
    <text evidence="3 10">Belongs to the FKBP-type PPIase family.</text>
</comment>
<comment type="subcellular location">
    <subcellularLocation>
        <location evidence="2">Cytoplasm</location>
    </subcellularLocation>
</comment>
<dbReference type="EMBL" id="MFSQ01000005">
    <property type="protein sequence ID" value="OGI41623.1"/>
    <property type="molecule type" value="Genomic_DNA"/>
</dbReference>
<dbReference type="InterPro" id="IPR001179">
    <property type="entry name" value="PPIase_FKBP_dom"/>
</dbReference>
<dbReference type="AlphaFoldDB" id="A0A1F6T926"/>
<evidence type="ECO:0000313" key="12">
    <source>
        <dbReference type="EMBL" id="OGI41623.1"/>
    </source>
</evidence>
<dbReference type="STRING" id="1817756.A2140_00145"/>
<evidence type="ECO:0000256" key="3">
    <source>
        <dbReference type="ARBA" id="ARBA00006577"/>
    </source>
</evidence>
<dbReference type="InterPro" id="IPR046357">
    <property type="entry name" value="PPIase_dom_sf"/>
</dbReference>
<comment type="catalytic activity">
    <reaction evidence="1 9 10">
        <text>[protein]-peptidylproline (omega=180) = [protein]-peptidylproline (omega=0)</text>
        <dbReference type="Rhea" id="RHEA:16237"/>
        <dbReference type="Rhea" id="RHEA-COMP:10747"/>
        <dbReference type="Rhea" id="RHEA-COMP:10748"/>
        <dbReference type="ChEBI" id="CHEBI:83833"/>
        <dbReference type="ChEBI" id="CHEBI:83834"/>
        <dbReference type="EC" id="5.2.1.8"/>
    </reaction>
</comment>
<organism evidence="12 13">
    <name type="scientific">Candidatus Muproteobacteria bacterium RBG_16_62_13</name>
    <dbReference type="NCBI Taxonomy" id="1817756"/>
    <lineage>
        <taxon>Bacteria</taxon>
        <taxon>Pseudomonadati</taxon>
        <taxon>Pseudomonadota</taxon>
        <taxon>Candidatus Muproteobacteria</taxon>
    </lineage>
</organism>
<name>A0A1F6T926_9PROT</name>
<protein>
    <recommendedName>
        <fullName evidence="10">Peptidyl-prolyl cis-trans isomerase</fullName>
        <ecNumber evidence="10">5.2.1.8</ecNumber>
    </recommendedName>
</protein>
<evidence type="ECO:0000256" key="4">
    <source>
        <dbReference type="ARBA" id="ARBA00022490"/>
    </source>
</evidence>
<dbReference type="EC" id="5.2.1.8" evidence="10"/>
<evidence type="ECO:0000313" key="13">
    <source>
        <dbReference type="Proteomes" id="UP000178379"/>
    </source>
</evidence>
<evidence type="ECO:0000256" key="10">
    <source>
        <dbReference type="RuleBase" id="RU003915"/>
    </source>
</evidence>
<dbReference type="SUPFAM" id="SSF54534">
    <property type="entry name" value="FKBP-like"/>
    <property type="match status" value="1"/>
</dbReference>
<evidence type="ECO:0000256" key="7">
    <source>
        <dbReference type="ARBA" id="ARBA00023235"/>
    </source>
</evidence>